<reference evidence="8 9" key="1">
    <citation type="journal article" date="2018" name="Sci. Data">
        <title>The draft genome sequence of cork oak.</title>
        <authorList>
            <person name="Ramos A.M."/>
            <person name="Usie A."/>
            <person name="Barbosa P."/>
            <person name="Barros P.M."/>
            <person name="Capote T."/>
            <person name="Chaves I."/>
            <person name="Simoes F."/>
            <person name="Abreu I."/>
            <person name="Carrasquinho I."/>
            <person name="Faro C."/>
            <person name="Guimaraes J.B."/>
            <person name="Mendonca D."/>
            <person name="Nobrega F."/>
            <person name="Rodrigues L."/>
            <person name="Saibo N.J.M."/>
            <person name="Varela M.C."/>
            <person name="Egas C."/>
            <person name="Matos J."/>
            <person name="Miguel C.M."/>
            <person name="Oliveira M.M."/>
            <person name="Ricardo C.P."/>
            <person name="Goncalves S."/>
        </authorList>
    </citation>
    <scope>NUCLEOTIDE SEQUENCE [LARGE SCALE GENOMIC DNA]</scope>
    <source>
        <strain evidence="9">cv. HL8</strain>
    </source>
</reference>
<evidence type="ECO:0000256" key="6">
    <source>
        <dbReference type="ARBA" id="ARBA00023170"/>
    </source>
</evidence>
<gene>
    <name evidence="8" type="primary">EIX2_71</name>
    <name evidence="8" type="ORF">CFP56_032017</name>
</gene>
<evidence type="ECO:0000256" key="2">
    <source>
        <dbReference type="ARBA" id="ARBA00022692"/>
    </source>
</evidence>
<keyword evidence="5" id="KW-0472">Membrane</keyword>
<proteinExistence type="predicted"/>
<keyword evidence="3" id="KW-0732">Signal</keyword>
<comment type="subcellular location">
    <subcellularLocation>
        <location evidence="1">Membrane</location>
        <topology evidence="1">Single-pass type I membrane protein</topology>
    </subcellularLocation>
</comment>
<accession>A0AAW0JK29</accession>
<evidence type="ECO:0000313" key="9">
    <source>
        <dbReference type="Proteomes" id="UP000237347"/>
    </source>
</evidence>
<evidence type="ECO:0000256" key="3">
    <source>
        <dbReference type="ARBA" id="ARBA00022729"/>
    </source>
</evidence>
<dbReference type="PANTHER" id="PTHR48063:SF98">
    <property type="entry name" value="LRR RECEPTOR-LIKE SERINE_THREONINE-PROTEIN KINASE FLS2"/>
    <property type="match status" value="1"/>
</dbReference>
<dbReference type="Proteomes" id="UP000237347">
    <property type="component" value="Unassembled WGS sequence"/>
</dbReference>
<comment type="caution">
    <text evidence="8">The sequence shown here is derived from an EMBL/GenBank/DDBJ whole genome shotgun (WGS) entry which is preliminary data.</text>
</comment>
<evidence type="ECO:0000256" key="7">
    <source>
        <dbReference type="ARBA" id="ARBA00023180"/>
    </source>
</evidence>
<dbReference type="InterPro" id="IPR046956">
    <property type="entry name" value="RLP23-like"/>
</dbReference>
<dbReference type="PANTHER" id="PTHR48063">
    <property type="entry name" value="LRR RECEPTOR-LIKE KINASE"/>
    <property type="match status" value="1"/>
</dbReference>
<dbReference type="AlphaFoldDB" id="A0AAW0JK29"/>
<keyword evidence="4" id="KW-1133">Transmembrane helix</keyword>
<dbReference type="EMBL" id="PKMF04000541">
    <property type="protein sequence ID" value="KAK7826634.1"/>
    <property type="molecule type" value="Genomic_DNA"/>
</dbReference>
<evidence type="ECO:0000256" key="4">
    <source>
        <dbReference type="ARBA" id="ARBA00022989"/>
    </source>
</evidence>
<protein>
    <submittedName>
        <fullName evidence="8">Receptor-like protein eix2</fullName>
    </submittedName>
</protein>
<dbReference type="Gene3D" id="3.80.10.10">
    <property type="entry name" value="Ribonuclease Inhibitor"/>
    <property type="match status" value="1"/>
</dbReference>
<keyword evidence="2" id="KW-0812">Transmembrane</keyword>
<evidence type="ECO:0000256" key="1">
    <source>
        <dbReference type="ARBA" id="ARBA00004479"/>
    </source>
</evidence>
<keyword evidence="9" id="KW-1185">Reference proteome</keyword>
<keyword evidence="6" id="KW-0675">Receptor</keyword>
<dbReference type="GO" id="GO:0016020">
    <property type="term" value="C:membrane"/>
    <property type="evidence" value="ECO:0007669"/>
    <property type="project" value="UniProtKB-SubCell"/>
</dbReference>
<sequence length="203" mass="23808">MALPEPNIQVFPFEPLKYMYGYVSYIENLKLVPKGPKGRNWNMQGIWNLLRSWTFQITICLDQSLLKFVFFLNYDLSYKNFSGRIPSSTQLQSFDALSYVGNPQLCGDPLPKNCTIEEESLNRSPIGIAEDDYKFQLPSRTWRHSYFRFSDDIRDWIYVTTVIKLNWLLKSKESALVSERRWHWFSGSCSSKGQKELFAKDIS</sequence>
<evidence type="ECO:0000256" key="5">
    <source>
        <dbReference type="ARBA" id="ARBA00023136"/>
    </source>
</evidence>
<evidence type="ECO:0000313" key="8">
    <source>
        <dbReference type="EMBL" id="KAK7826634.1"/>
    </source>
</evidence>
<dbReference type="InterPro" id="IPR032675">
    <property type="entry name" value="LRR_dom_sf"/>
</dbReference>
<organism evidence="8 9">
    <name type="scientific">Quercus suber</name>
    <name type="common">Cork oak</name>
    <dbReference type="NCBI Taxonomy" id="58331"/>
    <lineage>
        <taxon>Eukaryota</taxon>
        <taxon>Viridiplantae</taxon>
        <taxon>Streptophyta</taxon>
        <taxon>Embryophyta</taxon>
        <taxon>Tracheophyta</taxon>
        <taxon>Spermatophyta</taxon>
        <taxon>Magnoliopsida</taxon>
        <taxon>eudicotyledons</taxon>
        <taxon>Gunneridae</taxon>
        <taxon>Pentapetalae</taxon>
        <taxon>rosids</taxon>
        <taxon>fabids</taxon>
        <taxon>Fagales</taxon>
        <taxon>Fagaceae</taxon>
        <taxon>Quercus</taxon>
    </lineage>
</organism>
<name>A0AAW0JK29_QUESU</name>
<keyword evidence="7" id="KW-0325">Glycoprotein</keyword>